<dbReference type="PROSITE" id="PS50297">
    <property type="entry name" value="ANK_REP_REGION"/>
    <property type="match status" value="1"/>
</dbReference>
<dbReference type="SUPFAM" id="SSF48403">
    <property type="entry name" value="Ankyrin repeat"/>
    <property type="match status" value="1"/>
</dbReference>
<sequence length="168" mass="18327">MTTVTIGMAGRVVMSEEEFEEWRSQQDTRGVASFYDALRREVARREQHANFRQLQLASDASDAFHLWQLPAGSTVVAVKRQLLLAEKGHGRLSIFSAARMDGVGTMIRLLEEPQDPNQADPHGGRSALSAAAFEGEHEVAQCLLEVGANVDEADREDALAFCCAAAPS</sequence>
<dbReference type="Pfam" id="PF00023">
    <property type="entry name" value="Ank"/>
    <property type="match status" value="1"/>
</dbReference>
<comment type="caution">
    <text evidence="2">The sequence shown here is derived from an EMBL/GenBank/DDBJ whole genome shotgun (WGS) entry which is preliminary data.</text>
</comment>
<proteinExistence type="predicted"/>
<evidence type="ECO:0000313" key="3">
    <source>
        <dbReference type="Proteomes" id="UP001178507"/>
    </source>
</evidence>
<feature type="repeat" description="ANK" evidence="1">
    <location>
        <begin position="123"/>
        <end position="155"/>
    </location>
</feature>
<evidence type="ECO:0000313" key="2">
    <source>
        <dbReference type="EMBL" id="CAJ1393392.1"/>
    </source>
</evidence>
<keyword evidence="1" id="KW-0040">ANK repeat</keyword>
<dbReference type="Gene3D" id="1.25.40.20">
    <property type="entry name" value="Ankyrin repeat-containing domain"/>
    <property type="match status" value="1"/>
</dbReference>
<evidence type="ECO:0000256" key="1">
    <source>
        <dbReference type="PROSITE-ProRule" id="PRU00023"/>
    </source>
</evidence>
<dbReference type="EMBL" id="CAUJNA010002557">
    <property type="protein sequence ID" value="CAJ1393392.1"/>
    <property type="molecule type" value="Genomic_DNA"/>
</dbReference>
<dbReference type="PROSITE" id="PS50088">
    <property type="entry name" value="ANK_REPEAT"/>
    <property type="match status" value="1"/>
</dbReference>
<dbReference type="AlphaFoldDB" id="A0AA36ISW9"/>
<organism evidence="2 3">
    <name type="scientific">Effrenium voratum</name>
    <dbReference type="NCBI Taxonomy" id="2562239"/>
    <lineage>
        <taxon>Eukaryota</taxon>
        <taxon>Sar</taxon>
        <taxon>Alveolata</taxon>
        <taxon>Dinophyceae</taxon>
        <taxon>Suessiales</taxon>
        <taxon>Symbiodiniaceae</taxon>
        <taxon>Effrenium</taxon>
    </lineage>
</organism>
<dbReference type="Proteomes" id="UP001178507">
    <property type="component" value="Unassembled WGS sequence"/>
</dbReference>
<keyword evidence="3" id="KW-1185">Reference proteome</keyword>
<gene>
    <name evidence="2" type="ORF">EVOR1521_LOCUS18269</name>
</gene>
<accession>A0AA36ISW9</accession>
<evidence type="ECO:0008006" key="4">
    <source>
        <dbReference type="Google" id="ProtNLM"/>
    </source>
</evidence>
<name>A0AA36ISW9_9DINO</name>
<dbReference type="InterPro" id="IPR002110">
    <property type="entry name" value="Ankyrin_rpt"/>
</dbReference>
<dbReference type="InterPro" id="IPR036770">
    <property type="entry name" value="Ankyrin_rpt-contain_sf"/>
</dbReference>
<reference evidence="2" key="1">
    <citation type="submission" date="2023-08" db="EMBL/GenBank/DDBJ databases">
        <authorList>
            <person name="Chen Y."/>
            <person name="Shah S."/>
            <person name="Dougan E. K."/>
            <person name="Thang M."/>
            <person name="Chan C."/>
        </authorList>
    </citation>
    <scope>NUCLEOTIDE SEQUENCE</scope>
</reference>
<protein>
    <recommendedName>
        <fullName evidence="4">Ankyrin repeat protein</fullName>
    </recommendedName>
</protein>